<reference evidence="1 2" key="1">
    <citation type="submission" date="2022-12" db="EMBL/GenBank/DDBJ databases">
        <title>Chromosome-level genome of Tegillarca granosa.</title>
        <authorList>
            <person name="Kim J."/>
        </authorList>
    </citation>
    <scope>NUCLEOTIDE SEQUENCE [LARGE SCALE GENOMIC DNA]</scope>
    <source>
        <strain evidence="1">Teg-2019</strain>
        <tissue evidence="1">Adductor muscle</tissue>
    </source>
</reference>
<evidence type="ECO:0000313" key="2">
    <source>
        <dbReference type="Proteomes" id="UP001217089"/>
    </source>
</evidence>
<name>A0ABQ9FH80_TEGGR</name>
<organism evidence="1 2">
    <name type="scientific">Tegillarca granosa</name>
    <name type="common">Malaysian cockle</name>
    <name type="synonym">Anadara granosa</name>
    <dbReference type="NCBI Taxonomy" id="220873"/>
    <lineage>
        <taxon>Eukaryota</taxon>
        <taxon>Metazoa</taxon>
        <taxon>Spiralia</taxon>
        <taxon>Lophotrochozoa</taxon>
        <taxon>Mollusca</taxon>
        <taxon>Bivalvia</taxon>
        <taxon>Autobranchia</taxon>
        <taxon>Pteriomorphia</taxon>
        <taxon>Arcoida</taxon>
        <taxon>Arcoidea</taxon>
        <taxon>Arcidae</taxon>
        <taxon>Tegillarca</taxon>
    </lineage>
</organism>
<gene>
    <name evidence="1" type="ORF">KUTeg_005812</name>
</gene>
<sequence>MSVFIRKDIAATIYICIIREDFYYKHAKQNKPEQLTYPNRKRAKTETKLTTVRRNHIEGLTESAPENILNT</sequence>
<proteinExistence type="predicted"/>
<protein>
    <submittedName>
        <fullName evidence="1">Uncharacterized protein</fullName>
    </submittedName>
</protein>
<evidence type="ECO:0000313" key="1">
    <source>
        <dbReference type="EMBL" id="KAJ8316639.1"/>
    </source>
</evidence>
<dbReference type="Proteomes" id="UP001217089">
    <property type="component" value="Unassembled WGS sequence"/>
</dbReference>
<keyword evidence="2" id="KW-1185">Reference proteome</keyword>
<accession>A0ABQ9FH80</accession>
<dbReference type="EMBL" id="JARBDR010000295">
    <property type="protein sequence ID" value="KAJ8316639.1"/>
    <property type="molecule type" value="Genomic_DNA"/>
</dbReference>
<comment type="caution">
    <text evidence="1">The sequence shown here is derived from an EMBL/GenBank/DDBJ whole genome shotgun (WGS) entry which is preliminary data.</text>
</comment>